<dbReference type="EMBL" id="AP014940">
    <property type="protein sequence ID" value="BAV95530.1"/>
    <property type="molecule type" value="Genomic_DNA"/>
</dbReference>
<evidence type="ECO:0000313" key="1">
    <source>
        <dbReference type="EMBL" id="BAV95530.1"/>
    </source>
</evidence>
<evidence type="ECO:0000313" key="2">
    <source>
        <dbReference type="Proteomes" id="UP000218824"/>
    </source>
</evidence>
<dbReference type="GeneID" id="83061989"/>
<sequence length="147" mass="15756">MPYTIEFSNTPLAIPERTWAQAENVPPVDGDTQSTVQFTAFTSCIGICARNDAGSRVIGIHLSVADDQGNVFAVNNVPQVSEILQSWGFDPATVFVIGQVAVWEESIPQAYQALLTTLGNPQVYSYGDGQYGGGLNLASVLVPTYVE</sequence>
<protein>
    <submittedName>
        <fullName evidence="1">Uncharacterized protein</fullName>
    </submittedName>
</protein>
<dbReference type="KEGG" id="lem:LEN_0043"/>
<organism evidence="1 2">
    <name type="scientific">Lysobacter enzymogenes</name>
    <dbReference type="NCBI Taxonomy" id="69"/>
    <lineage>
        <taxon>Bacteria</taxon>
        <taxon>Pseudomonadati</taxon>
        <taxon>Pseudomonadota</taxon>
        <taxon>Gammaproteobacteria</taxon>
        <taxon>Lysobacterales</taxon>
        <taxon>Lysobacteraceae</taxon>
        <taxon>Lysobacter</taxon>
    </lineage>
</organism>
<dbReference type="Proteomes" id="UP000218824">
    <property type="component" value="Chromosome"/>
</dbReference>
<dbReference type="RefSeq" id="WP_096376184.1">
    <property type="nucleotide sequence ID" value="NZ_AP014940.1"/>
</dbReference>
<gene>
    <name evidence="1" type="ORF">LEN_0043</name>
</gene>
<reference evidence="1 2" key="1">
    <citation type="journal article" date="2017" name="DNA Res.">
        <title>Complete genome sequence and expression profile of the commercial lytic enzyme producer Lysobacter enzymogenes M497-1.</title>
        <authorList>
            <person name="Takami H."/>
            <person name="Toyoda A."/>
            <person name="Uchiyama I."/>
            <person name="Itoh T."/>
            <person name="Takaki Y."/>
            <person name="Arai W."/>
            <person name="Nishi S."/>
            <person name="Kawai M."/>
            <person name="Shinya K."/>
            <person name="Ikeda H."/>
        </authorList>
    </citation>
    <scope>NUCLEOTIDE SEQUENCE [LARGE SCALE GENOMIC DNA]</scope>
    <source>
        <strain evidence="1 2">M497-1</strain>
    </source>
</reference>
<accession>A0AAU9AE85</accession>
<dbReference type="AlphaFoldDB" id="A0AAU9AE85"/>
<name>A0AAU9AE85_LYSEN</name>
<proteinExistence type="predicted"/>